<keyword evidence="1" id="KW-0732">Signal</keyword>
<dbReference type="EMBL" id="CAXIEN010000533">
    <property type="protein sequence ID" value="CAL1300081.1"/>
    <property type="molecule type" value="Genomic_DNA"/>
</dbReference>
<evidence type="ECO:0000256" key="1">
    <source>
        <dbReference type="SAM" id="SignalP"/>
    </source>
</evidence>
<dbReference type="Proteomes" id="UP001497382">
    <property type="component" value="Unassembled WGS sequence"/>
</dbReference>
<sequence>MSPSQLVMCFIVAVALVAVYIAEPTTALFHPNRGCGSGSSSGNLLTQILNTVNPSKVLNTIQLLSPILRIASNLTHLGCGRR</sequence>
<organism evidence="2 3">
    <name type="scientific">Larinioides sclopetarius</name>
    <dbReference type="NCBI Taxonomy" id="280406"/>
    <lineage>
        <taxon>Eukaryota</taxon>
        <taxon>Metazoa</taxon>
        <taxon>Ecdysozoa</taxon>
        <taxon>Arthropoda</taxon>
        <taxon>Chelicerata</taxon>
        <taxon>Arachnida</taxon>
        <taxon>Araneae</taxon>
        <taxon>Araneomorphae</taxon>
        <taxon>Entelegynae</taxon>
        <taxon>Araneoidea</taxon>
        <taxon>Araneidae</taxon>
        <taxon>Larinioides</taxon>
    </lineage>
</organism>
<proteinExistence type="predicted"/>
<feature type="signal peptide" evidence="1">
    <location>
        <begin position="1"/>
        <end position="27"/>
    </location>
</feature>
<name>A0AAV2BWB1_9ARAC</name>
<comment type="caution">
    <text evidence="2">The sequence shown here is derived from an EMBL/GenBank/DDBJ whole genome shotgun (WGS) entry which is preliminary data.</text>
</comment>
<accession>A0AAV2BWB1</accession>
<feature type="chain" id="PRO_5043740915" evidence="1">
    <location>
        <begin position="28"/>
        <end position="82"/>
    </location>
</feature>
<dbReference type="AlphaFoldDB" id="A0AAV2BWB1"/>
<evidence type="ECO:0000313" key="2">
    <source>
        <dbReference type="EMBL" id="CAL1300081.1"/>
    </source>
</evidence>
<evidence type="ECO:0000313" key="3">
    <source>
        <dbReference type="Proteomes" id="UP001497382"/>
    </source>
</evidence>
<protein>
    <submittedName>
        <fullName evidence="2">Uncharacterized protein</fullName>
    </submittedName>
</protein>
<keyword evidence="3" id="KW-1185">Reference proteome</keyword>
<reference evidence="2 3" key="1">
    <citation type="submission" date="2024-04" db="EMBL/GenBank/DDBJ databases">
        <authorList>
            <person name="Rising A."/>
            <person name="Reimegard J."/>
            <person name="Sonavane S."/>
            <person name="Akerstrom W."/>
            <person name="Nylinder S."/>
            <person name="Hedman E."/>
            <person name="Kallberg Y."/>
        </authorList>
    </citation>
    <scope>NUCLEOTIDE SEQUENCE [LARGE SCALE GENOMIC DNA]</scope>
</reference>
<gene>
    <name evidence="2" type="ORF">LARSCL_LOCUS21732</name>
</gene>